<dbReference type="Proteomes" id="UP001174909">
    <property type="component" value="Unassembled WGS sequence"/>
</dbReference>
<comment type="caution">
    <text evidence="8">The sequence shown here is derived from an EMBL/GenBank/DDBJ whole genome shotgun (WGS) entry which is preliminary data.</text>
</comment>
<dbReference type="PANTHER" id="PTHR13149:SF0">
    <property type="entry name" value="VACUOLAR PROTEIN-SORTING-ASSOCIATED PROTEIN 25"/>
    <property type="match status" value="1"/>
</dbReference>
<organism evidence="8 9">
    <name type="scientific">Geodia barretti</name>
    <name type="common">Barrett's horny sponge</name>
    <dbReference type="NCBI Taxonomy" id="519541"/>
    <lineage>
        <taxon>Eukaryota</taxon>
        <taxon>Metazoa</taxon>
        <taxon>Porifera</taxon>
        <taxon>Demospongiae</taxon>
        <taxon>Heteroscleromorpha</taxon>
        <taxon>Tetractinellida</taxon>
        <taxon>Astrophorina</taxon>
        <taxon>Geodiidae</taxon>
        <taxon>Geodia</taxon>
    </lineage>
</organism>
<dbReference type="InterPro" id="IPR036388">
    <property type="entry name" value="WH-like_DNA-bd_sf"/>
</dbReference>
<dbReference type="EMBL" id="CASHTH010002380">
    <property type="protein sequence ID" value="CAI8029074.1"/>
    <property type="molecule type" value="Genomic_DNA"/>
</dbReference>
<dbReference type="FunFam" id="1.10.10.10:FF:000141">
    <property type="entry name" value="vacuolar protein-sorting-associated protein 25"/>
    <property type="match status" value="1"/>
</dbReference>
<dbReference type="GO" id="GO:0043328">
    <property type="term" value="P:protein transport to vacuole involved in ubiquitin-dependent protein catabolic process via the multivesicular body sorting pathway"/>
    <property type="evidence" value="ECO:0007669"/>
    <property type="project" value="TreeGrafter"/>
</dbReference>
<evidence type="ECO:0000256" key="3">
    <source>
        <dbReference type="ARBA" id="ARBA00017934"/>
    </source>
</evidence>
<comment type="similarity">
    <text evidence="2">Belongs to the VPS25 family.</text>
</comment>
<dbReference type="Gene3D" id="1.10.10.10">
    <property type="entry name" value="Winged helix-like DNA-binding domain superfamily/Winged helix DNA-binding domain"/>
    <property type="match status" value="1"/>
</dbReference>
<proteinExistence type="inferred from homology"/>
<dbReference type="AlphaFoldDB" id="A0AA35SGN6"/>
<keyword evidence="4" id="KW-0813">Transport</keyword>
<dbReference type="InterPro" id="IPR014041">
    <property type="entry name" value="ESCRT-II_cplx_Vps25-sub_N"/>
</dbReference>
<evidence type="ECO:0000256" key="7">
    <source>
        <dbReference type="ARBA" id="ARBA00030094"/>
    </source>
</evidence>
<dbReference type="GO" id="GO:0042803">
    <property type="term" value="F:protein homodimerization activity"/>
    <property type="evidence" value="ECO:0007669"/>
    <property type="project" value="TreeGrafter"/>
</dbReference>
<evidence type="ECO:0000256" key="1">
    <source>
        <dbReference type="ARBA" id="ARBA00004496"/>
    </source>
</evidence>
<protein>
    <recommendedName>
        <fullName evidence="3">Vacuolar protein-sorting-associated protein 25</fullName>
    </recommendedName>
    <alternativeName>
        <fullName evidence="7">ESCRT-II complex subunit VPS25</fullName>
    </alternativeName>
</protein>
<dbReference type="GO" id="GO:0005198">
    <property type="term" value="F:structural molecule activity"/>
    <property type="evidence" value="ECO:0007669"/>
    <property type="project" value="TreeGrafter"/>
</dbReference>
<dbReference type="Gene3D" id="1.10.10.570">
    <property type="entry name" value="Winged helix' DNA-binding domain. Chain C. Domain 1"/>
    <property type="match status" value="1"/>
</dbReference>
<name>A0AA35SGN6_GEOBA</name>
<dbReference type="InterPro" id="IPR036390">
    <property type="entry name" value="WH_DNA-bd_sf"/>
</dbReference>
<accession>A0AA35SGN6</accession>
<comment type="subcellular location">
    <subcellularLocation>
        <location evidence="1">Cytoplasm</location>
    </subcellularLocation>
</comment>
<dbReference type="FunFam" id="1.10.10.570:FF:000003">
    <property type="entry name" value="Vacuolar protein-sorting-associated protein 25"/>
    <property type="match status" value="1"/>
</dbReference>
<evidence type="ECO:0000256" key="4">
    <source>
        <dbReference type="ARBA" id="ARBA00022448"/>
    </source>
</evidence>
<dbReference type="GO" id="GO:0000814">
    <property type="term" value="C:ESCRT II complex"/>
    <property type="evidence" value="ECO:0007669"/>
    <property type="project" value="InterPro"/>
</dbReference>
<dbReference type="GO" id="GO:0016236">
    <property type="term" value="P:macroautophagy"/>
    <property type="evidence" value="ECO:0007669"/>
    <property type="project" value="UniProtKB-ARBA"/>
</dbReference>
<dbReference type="Pfam" id="PF05871">
    <property type="entry name" value="ESCRT-II"/>
    <property type="match status" value="1"/>
</dbReference>
<keyword evidence="5" id="KW-0963">Cytoplasm</keyword>
<keyword evidence="6" id="KW-0653">Protein transport</keyword>
<evidence type="ECO:0000313" key="9">
    <source>
        <dbReference type="Proteomes" id="UP001174909"/>
    </source>
</evidence>
<dbReference type="PANTHER" id="PTHR13149">
    <property type="entry name" value="VACUOLAR PROTEIN SORTING-ASSOCIATED PROTEIN VPS25"/>
    <property type="match status" value="1"/>
</dbReference>
<evidence type="ECO:0000313" key="8">
    <source>
        <dbReference type="EMBL" id="CAI8029074.1"/>
    </source>
</evidence>
<evidence type="ECO:0000256" key="5">
    <source>
        <dbReference type="ARBA" id="ARBA00022490"/>
    </source>
</evidence>
<sequence length="191" mass="21672">MTSSLRSLSGGGGGFTWPWQYYFPPFFTVQVNSDTRAKQLEAWCRLVLDYHRAHKSYVLDISEAQSSQLFSNQDINRRLPPEGIDLVLKTLESRGNVEWQNSEKSRCLVMWRSPREWGELIYKWAQASGHGNSVCTLYELHSGEDTTEEEFCGIELWVLQRSIQALAREGKAELIPGDSADGSDAGVKFFS</sequence>
<evidence type="ECO:0000256" key="2">
    <source>
        <dbReference type="ARBA" id="ARBA00009674"/>
    </source>
</evidence>
<dbReference type="InterPro" id="IPR008570">
    <property type="entry name" value="ESCRT-II_cplx_Vps25-sub"/>
</dbReference>
<evidence type="ECO:0000256" key="6">
    <source>
        <dbReference type="ARBA" id="ARBA00022927"/>
    </source>
</evidence>
<gene>
    <name evidence="8" type="ORF">GBAR_LOCUS16541</name>
</gene>
<keyword evidence="9" id="KW-1185">Reference proteome</keyword>
<reference evidence="8" key="1">
    <citation type="submission" date="2023-03" db="EMBL/GenBank/DDBJ databases">
        <authorList>
            <person name="Steffen K."/>
            <person name="Cardenas P."/>
        </authorList>
    </citation>
    <scope>NUCLEOTIDE SEQUENCE</scope>
</reference>
<dbReference type="SUPFAM" id="SSF46785">
    <property type="entry name" value="Winged helix' DNA-binding domain"/>
    <property type="match status" value="2"/>
</dbReference>